<dbReference type="EMBL" id="NEXE01000228">
    <property type="protein sequence ID" value="PSN85793.1"/>
    <property type="molecule type" value="Genomic_DNA"/>
</dbReference>
<evidence type="ECO:0000313" key="2">
    <source>
        <dbReference type="Proteomes" id="UP000240322"/>
    </source>
</evidence>
<evidence type="ECO:0000313" key="1">
    <source>
        <dbReference type="EMBL" id="PSN85793.1"/>
    </source>
</evidence>
<feature type="non-terminal residue" evidence="1">
    <location>
        <position position="1"/>
    </location>
</feature>
<organism evidence="1 2">
    <name type="scientific">Candidatus Marsarchaeota G2 archaeon OSP_D</name>
    <dbReference type="NCBI Taxonomy" id="1978157"/>
    <lineage>
        <taxon>Archaea</taxon>
        <taxon>Candidatus Marsarchaeota</taxon>
        <taxon>Candidatus Marsarchaeota group 2</taxon>
    </lineage>
</organism>
<sequence>HGERLQQGFGDAFENRVFQLEAHVLQDAFLPTEPRVDRPSEEEGEQNYTFEAKSLLSDPSIVREALERALV</sequence>
<protein>
    <submittedName>
        <fullName evidence="1">Uncharacterized protein</fullName>
    </submittedName>
</protein>
<dbReference type="Proteomes" id="UP000240322">
    <property type="component" value="Unassembled WGS sequence"/>
</dbReference>
<proteinExistence type="predicted"/>
<accession>A0A2R6AHK1</accession>
<reference evidence="1 2" key="1">
    <citation type="submission" date="2017-04" db="EMBL/GenBank/DDBJ databases">
        <title>Novel microbial lineages endemic to geothermal iron-oxide mats fill important gaps in the evolutionary history of Archaea.</title>
        <authorList>
            <person name="Jay Z.J."/>
            <person name="Beam J.P."/>
            <person name="Dlakic M."/>
            <person name="Rusch D.B."/>
            <person name="Kozubal M.A."/>
            <person name="Inskeep W.P."/>
        </authorList>
    </citation>
    <scope>NUCLEOTIDE SEQUENCE [LARGE SCALE GENOMIC DNA]</scope>
    <source>
        <strain evidence="1">OSP_D</strain>
    </source>
</reference>
<comment type="caution">
    <text evidence="1">The sequence shown here is derived from an EMBL/GenBank/DDBJ whole genome shotgun (WGS) entry which is preliminary data.</text>
</comment>
<name>A0A2R6AHK1_9ARCH</name>
<gene>
    <name evidence="1" type="ORF">B9Q03_12070</name>
</gene>
<dbReference type="AlphaFoldDB" id="A0A2R6AHK1"/>